<feature type="transmembrane region" description="Helical" evidence="9">
    <location>
        <begin position="114"/>
        <end position="132"/>
    </location>
</feature>
<feature type="transmembrane region" description="Helical" evidence="9">
    <location>
        <begin position="676"/>
        <end position="694"/>
    </location>
</feature>
<feature type="transmembrane region" description="Helical" evidence="9">
    <location>
        <begin position="284"/>
        <end position="302"/>
    </location>
</feature>
<feature type="region of interest" description="Disordered" evidence="8">
    <location>
        <begin position="1"/>
        <end position="20"/>
    </location>
</feature>
<evidence type="ECO:0000256" key="9">
    <source>
        <dbReference type="SAM" id="Phobius"/>
    </source>
</evidence>
<evidence type="ECO:0000256" key="1">
    <source>
        <dbReference type="ARBA" id="ARBA00004141"/>
    </source>
</evidence>
<keyword evidence="5 9" id="KW-0812">Transmembrane</keyword>
<feature type="transmembrane region" description="Helical" evidence="9">
    <location>
        <begin position="308"/>
        <end position="325"/>
    </location>
</feature>
<organism evidence="11">
    <name type="scientific">marine metagenome</name>
    <dbReference type="NCBI Taxonomy" id="408172"/>
    <lineage>
        <taxon>unclassified sequences</taxon>
        <taxon>metagenomes</taxon>
        <taxon>ecological metagenomes</taxon>
    </lineage>
</organism>
<sequence>MPLSTQSVEHGAASADGPAKGMSTRAKFLLALGPFTVLWLLWWRLGDLRLHQKKETGITEWLYSVPRSWTVDWFNFAGRDIGTFKATGWVNVWFNHLRKKELLDFAVNWHLSPAPWLILAVVLLAACAWKVRTERRGRWLAAFAAVTWLAWSADLFDGLHRETGILTWVFLAAGLATAVMWIRDRVSGFPWLAATTGIATVGWVLFQTSEESFQVKVLLRRIAVWLEAPLDITEGLLISGYPHQFGDFPWLGDREWLHLGVLPWAVLLAGMVGGGAFTAWKRRSGGWAVITLGVAWYAFVGFYEPWDIPALPWIVIAGFFGIAGWKLGGWRLALLSVGFIVYSSFIGEPPLKAGSETRWDKTMVTLSAVLVSVPIAASIGGVLGVFAAKRRRVEEFLNPLLNLTQAMPHFTFMIPIGVFIGLSHKAGVIATIAYAMPPMARLTILGIQGISKEVVEAGVMSGCTPRQMLWKVELPAARSAMLVGINQVVMECLAMVVIASFVGTAGLGQDLLFRVTGLHIGSGVEIGIAIVVMAITLDRLSQGLGNLQPARHQNDASFTKKHPYLLASAAVLTVGLWMANNWDAAQRIPRGWMQNHVRQATDWFVDNALIWTIYDWIDWLKWHLDDKIILPVKTLAGEGLDNALVLIVALLAIGLVVDFCRRSALRMEGLDDQTRAIYGGGGAVVVTGLLFLLGENRLGVMQSALVVLILAGILLVLQRVFGAIVATVSSSDATYDGSFVGRHPYLLGASGALALGVSLDVVLNVGVVQNAKPVVQVLVIIGLGVALFEAVRWGIATVSGSQRVEGLAPWQQYPGLAGAVAAVVAAVGVGALVLGEVRANLGGILQVVVVVLVAFLGLDLLRRAVGAMPGGDGTSAGWKRLPGALASGSAVGAALVGLIGIIIDGPVSRDVDALKIVLVVLVVGLVSDTLRRGFSGAAMAPAGRAATVVGGFPTLFASAATAGTGIVLALLFKGPMAGATGTVVSRSQEINLYQSTIWLRDHFERFVLLPVRDAFLTVPWVAAVLLLFTVGWLVDGRRLAIMCSTFFAFIALSGFWAPAMYSFYQLTVAVFIAASIGVPFGIWASATDRRNSVVQVFLDGFQTFPSFVYLLPAIMFFTVSDTAVIFAVVLSVGVPAIRYTIFGIRNIPHHLVEASTMSGCTKRQALWKVKVPLAVPEIMLGINQTIMFGLFMVMIGGLIKTTGLARELIEAQPNIDSGRAIIAGMSVAAIGMSIDMIISVWADKRKKQLGLIDA</sequence>
<feature type="transmembrane region" description="Helical" evidence="9">
    <location>
        <begin position="946"/>
        <end position="972"/>
    </location>
</feature>
<feature type="transmembrane region" description="Helical" evidence="9">
    <location>
        <begin position="363"/>
        <end position="388"/>
    </location>
</feature>
<evidence type="ECO:0000256" key="8">
    <source>
        <dbReference type="SAM" id="MobiDB-lite"/>
    </source>
</evidence>
<feature type="transmembrane region" description="Helical" evidence="9">
    <location>
        <begin position="189"/>
        <end position="206"/>
    </location>
</feature>
<feature type="transmembrane region" description="Helical" evidence="9">
    <location>
        <begin position="745"/>
        <end position="768"/>
    </location>
</feature>
<feature type="transmembrane region" description="Helical" evidence="9">
    <location>
        <begin position="256"/>
        <end position="277"/>
    </location>
</feature>
<feature type="transmembrane region" description="Helical" evidence="9">
    <location>
        <begin position="488"/>
        <end position="508"/>
    </location>
</feature>
<feature type="transmembrane region" description="Helical" evidence="9">
    <location>
        <begin position="165"/>
        <end position="182"/>
    </location>
</feature>
<feature type="transmembrane region" description="Helical" evidence="9">
    <location>
        <begin position="1219"/>
        <end position="1242"/>
    </location>
</feature>
<dbReference type="GO" id="GO:0043190">
    <property type="term" value="C:ATP-binding cassette (ABC) transporter complex"/>
    <property type="evidence" value="ECO:0007669"/>
    <property type="project" value="TreeGrafter"/>
</dbReference>
<dbReference type="GO" id="GO:0015871">
    <property type="term" value="P:choline transport"/>
    <property type="evidence" value="ECO:0007669"/>
    <property type="project" value="TreeGrafter"/>
</dbReference>
<evidence type="ECO:0000259" key="10">
    <source>
        <dbReference type="PROSITE" id="PS50928"/>
    </source>
</evidence>
<dbReference type="EMBL" id="UINC01003452">
    <property type="protein sequence ID" value="SVA06447.1"/>
    <property type="molecule type" value="Genomic_DNA"/>
</dbReference>
<name>A0A381SVL1_9ZZZZ</name>
<dbReference type="PANTHER" id="PTHR47737">
    <property type="entry name" value="GLYCINE BETAINE/PROLINE BETAINE TRANSPORT SYSTEM PERMEASE PROTEIN PROW"/>
    <property type="match status" value="1"/>
</dbReference>
<feature type="transmembrane region" description="Helical" evidence="9">
    <location>
        <begin position="1039"/>
        <end position="1057"/>
    </location>
</feature>
<evidence type="ECO:0000313" key="11">
    <source>
        <dbReference type="EMBL" id="SVA06447.1"/>
    </source>
</evidence>
<dbReference type="AlphaFoldDB" id="A0A381SVL1"/>
<feature type="transmembrane region" description="Helical" evidence="9">
    <location>
        <begin position="562"/>
        <end position="579"/>
    </location>
</feature>
<evidence type="ECO:0000256" key="2">
    <source>
        <dbReference type="ARBA" id="ARBA00004236"/>
    </source>
</evidence>
<evidence type="ECO:0000256" key="5">
    <source>
        <dbReference type="ARBA" id="ARBA00022692"/>
    </source>
</evidence>
<feature type="transmembrane region" description="Helical" evidence="9">
    <location>
        <begin position="332"/>
        <end position="351"/>
    </location>
</feature>
<dbReference type="SUPFAM" id="SSF161098">
    <property type="entry name" value="MetI-like"/>
    <property type="match status" value="2"/>
</dbReference>
<proteinExistence type="predicted"/>
<feature type="transmembrane region" description="Helical" evidence="9">
    <location>
        <begin position="1014"/>
        <end position="1034"/>
    </location>
</feature>
<dbReference type="GO" id="GO:0005275">
    <property type="term" value="F:amine transmembrane transporter activity"/>
    <property type="evidence" value="ECO:0007669"/>
    <property type="project" value="TreeGrafter"/>
</dbReference>
<protein>
    <recommendedName>
        <fullName evidence="10">ABC transmembrane type-1 domain-containing protein</fullName>
    </recommendedName>
</protein>
<feature type="transmembrane region" description="Helical" evidence="9">
    <location>
        <begin position="700"/>
        <end position="725"/>
    </location>
</feature>
<keyword evidence="3" id="KW-0813">Transport</keyword>
<feature type="transmembrane region" description="Helical" evidence="9">
    <location>
        <begin position="1063"/>
        <end position="1084"/>
    </location>
</feature>
<comment type="subcellular location">
    <subcellularLocation>
        <location evidence="2">Cell membrane</location>
    </subcellularLocation>
    <subcellularLocation>
        <location evidence="1">Membrane</location>
        <topology evidence="1">Multi-pass membrane protein</topology>
    </subcellularLocation>
</comment>
<feature type="domain" description="ABC transmembrane type-1" evidence="10">
    <location>
        <begin position="1059"/>
        <end position="1238"/>
    </location>
</feature>
<dbReference type="GO" id="GO:0015226">
    <property type="term" value="F:carnitine transmembrane transporter activity"/>
    <property type="evidence" value="ECO:0007669"/>
    <property type="project" value="TreeGrafter"/>
</dbReference>
<gene>
    <name evidence="11" type="ORF">METZ01_LOCUS59301</name>
</gene>
<dbReference type="Gene3D" id="1.10.3720.10">
    <property type="entry name" value="MetI-like"/>
    <property type="match status" value="2"/>
</dbReference>
<dbReference type="Pfam" id="PF00528">
    <property type="entry name" value="BPD_transp_1"/>
    <property type="match status" value="2"/>
</dbReference>
<dbReference type="PROSITE" id="PS50928">
    <property type="entry name" value="ABC_TM1"/>
    <property type="match status" value="2"/>
</dbReference>
<evidence type="ECO:0000256" key="7">
    <source>
        <dbReference type="ARBA" id="ARBA00023136"/>
    </source>
</evidence>
<feature type="transmembrane region" description="Helical" evidence="9">
    <location>
        <begin position="28"/>
        <end position="45"/>
    </location>
</feature>
<keyword evidence="4" id="KW-1003">Cell membrane</keyword>
<evidence type="ECO:0000256" key="4">
    <source>
        <dbReference type="ARBA" id="ARBA00022475"/>
    </source>
</evidence>
<feature type="domain" description="ABC transmembrane type-1" evidence="10">
    <location>
        <begin position="362"/>
        <end position="541"/>
    </location>
</feature>
<dbReference type="CDD" id="cd06261">
    <property type="entry name" value="TM_PBP2"/>
    <property type="match status" value="2"/>
</dbReference>
<feature type="transmembrane region" description="Helical" evidence="9">
    <location>
        <begin position="520"/>
        <end position="541"/>
    </location>
</feature>
<feature type="transmembrane region" description="Helical" evidence="9">
    <location>
        <begin position="774"/>
        <end position="795"/>
    </location>
</feature>
<keyword evidence="6 9" id="KW-1133">Transmembrane helix</keyword>
<feature type="transmembrane region" description="Helical" evidence="9">
    <location>
        <begin position="139"/>
        <end position="159"/>
    </location>
</feature>
<dbReference type="GO" id="GO:0031460">
    <property type="term" value="P:glycine betaine transport"/>
    <property type="evidence" value="ECO:0007669"/>
    <property type="project" value="TreeGrafter"/>
</dbReference>
<feature type="transmembrane region" description="Helical" evidence="9">
    <location>
        <begin position="881"/>
        <end position="903"/>
    </location>
</feature>
<reference evidence="11" key="1">
    <citation type="submission" date="2018-05" db="EMBL/GenBank/DDBJ databases">
        <authorList>
            <person name="Lanie J.A."/>
            <person name="Ng W.-L."/>
            <person name="Kazmierczak K.M."/>
            <person name="Andrzejewski T.M."/>
            <person name="Davidsen T.M."/>
            <person name="Wayne K.J."/>
            <person name="Tettelin H."/>
            <person name="Glass J.I."/>
            <person name="Rusch D."/>
            <person name="Podicherti R."/>
            <person name="Tsui H.-C.T."/>
            <person name="Winkler M.E."/>
        </authorList>
    </citation>
    <scope>NUCLEOTIDE SEQUENCE</scope>
</reference>
<feature type="transmembrane region" description="Helical" evidence="9">
    <location>
        <begin position="841"/>
        <end position="861"/>
    </location>
</feature>
<accession>A0A381SVL1</accession>
<dbReference type="InterPro" id="IPR000515">
    <property type="entry name" value="MetI-like"/>
</dbReference>
<feature type="transmembrane region" description="Helical" evidence="9">
    <location>
        <begin position="816"/>
        <end position="835"/>
    </location>
</feature>
<feature type="transmembrane region" description="Helical" evidence="9">
    <location>
        <begin position="643"/>
        <end position="664"/>
    </location>
</feature>
<feature type="transmembrane region" description="Helical" evidence="9">
    <location>
        <begin position="1178"/>
        <end position="1199"/>
    </location>
</feature>
<dbReference type="InterPro" id="IPR035906">
    <property type="entry name" value="MetI-like_sf"/>
</dbReference>
<keyword evidence="7 9" id="KW-0472">Membrane</keyword>
<evidence type="ECO:0000256" key="6">
    <source>
        <dbReference type="ARBA" id="ARBA00022989"/>
    </source>
</evidence>
<dbReference type="PANTHER" id="PTHR47737:SF1">
    <property type="entry name" value="GLYCINE BETAINE_PROLINE BETAINE TRANSPORT SYSTEM PERMEASE PROTEIN PROW"/>
    <property type="match status" value="1"/>
</dbReference>
<evidence type="ECO:0000256" key="3">
    <source>
        <dbReference type="ARBA" id="ARBA00022448"/>
    </source>
</evidence>